<dbReference type="NCBIfam" id="TIGR01063">
    <property type="entry name" value="gyrA"/>
    <property type="match status" value="1"/>
</dbReference>
<keyword evidence="5 9" id="KW-0067">ATP-binding</keyword>
<evidence type="ECO:0000256" key="5">
    <source>
        <dbReference type="ARBA" id="ARBA00022840"/>
    </source>
</evidence>
<feature type="compositionally biased region" description="Gly residues" evidence="10">
    <location>
        <begin position="51"/>
        <end position="69"/>
    </location>
</feature>
<protein>
    <recommendedName>
        <fullName evidence="9">DNA gyrase subunit A</fullName>
        <ecNumber evidence="9">5.6.2.2</ecNumber>
    </recommendedName>
</protein>
<keyword evidence="13" id="KW-1185">Reference proteome</keyword>
<evidence type="ECO:0000259" key="11">
    <source>
        <dbReference type="PROSITE" id="PS52040"/>
    </source>
</evidence>
<dbReference type="GO" id="GO:0006265">
    <property type="term" value="P:DNA topological change"/>
    <property type="evidence" value="ECO:0007669"/>
    <property type="project" value="UniProtKB-UniRule"/>
</dbReference>
<dbReference type="InterPro" id="IPR006691">
    <property type="entry name" value="GyrA/parC_rep"/>
</dbReference>
<sequence>MDEKSQQPTLDEYVRRSQLPDDDVENIEEKSSELYAAENNDSKTAIVGNSGNDGNGGNDNGNDGSGGNDGGDDGGDDGGVFIEDEERVSVRPVFISDEMKSSYIQYAMSVIIGRALPDARDGLKPVHRRILFSMNETGITSDKPYRKSARVVGDVLGKYHPHGDSSVYDAIVRMVQEFSLRYPLIDGQGNFGSIDGDFAAAMRYTEVRMDKISGEMLDDIDKDTVNFRPNYDESLKEPEVLPSKLPNLLINGSTGIAVGMATNMPPHNLSEVVDATVMLIDNPDADAPELMTVIKGPDFPTAAHILGTEGIISAYKTGRGSVRIQAVSHIEEMKGDRQKIVITELPYQVNKSRLIENIAELVRDKKVTGISDMRDESDRDGIRVVLELSRGTNADVLLNQLYKHTQLQTSFGIINLAIVDGVPRVMGLRQLLRVYLKHRMEVIQRRTLYDLKMAKEREHILNGLKIAIDNIDEVIELIKASKDAQIAREGLVSRYGLDDIQAKAILEMRLQRLTGLEIQKILDELDELRQKILDLGKIIESDDIKYGIIRAELLAIKEKYGDERRSKIIHGGFDVDNEDLIQREDVVITMTNHGYIKRIPLSTYSRQNRGGKGIIGMETKEEDIVENLFVSSTHNYILFFTNKGRVYWKKGYEIPEGSRTSKGKSIVNFLDLKDEESVTASIPVAKFGDDQYLMMATKEGIVKKTPLSEFSNPRKTGIIATTLAANDELVNVVLTTGKEDIVMVSRAGKSVRFYEEEVRPMGRSARGVIGMRLSKENDCVVSMDVVNPEEALLTITENGYGKISRFEEYATKHRGIQGVMTIVTNQRNGPVVAVKSVGKNDELIITSAEGIIIRVGAGTIREQGRNTQGVRIMKLSEGDKVVGMACVKPATQDESSDSAAVSGENKNESIHENTNDSIDVIEIYDADDAEYSIIEDEEEQMEN</sequence>
<dbReference type="Proteomes" id="UP001303587">
    <property type="component" value="Chromosome"/>
</dbReference>
<dbReference type="Gene3D" id="3.30.1360.40">
    <property type="match status" value="1"/>
</dbReference>
<dbReference type="InterPro" id="IPR002205">
    <property type="entry name" value="Topo_IIA_dom_A"/>
</dbReference>
<comment type="miscellaneous">
    <text evidence="9">Few gyrases are as efficient as E.coli at forming negative supercoils. Not all organisms have 2 type II topoisomerases; in organisms with a single type II topoisomerase this enzyme also has to decatenate newly replicated chromosomes.</text>
</comment>
<dbReference type="Gene3D" id="1.10.268.10">
    <property type="entry name" value="Topoisomerase, domain 3"/>
    <property type="match status" value="1"/>
</dbReference>
<dbReference type="PROSITE" id="PS52040">
    <property type="entry name" value="TOPO_IIA"/>
    <property type="match status" value="1"/>
</dbReference>
<dbReference type="GeneID" id="89230813"/>
<feature type="region of interest" description="Disordered" evidence="10">
    <location>
        <begin position="889"/>
        <end position="919"/>
    </location>
</feature>
<dbReference type="PANTHER" id="PTHR43493:SF5">
    <property type="entry name" value="DNA GYRASE SUBUNIT A, CHLOROPLASTIC_MITOCHONDRIAL"/>
    <property type="match status" value="1"/>
</dbReference>
<evidence type="ECO:0000256" key="6">
    <source>
        <dbReference type="ARBA" id="ARBA00023029"/>
    </source>
</evidence>
<dbReference type="GO" id="GO:0005694">
    <property type="term" value="C:chromosome"/>
    <property type="evidence" value="ECO:0007669"/>
    <property type="project" value="InterPro"/>
</dbReference>
<gene>
    <name evidence="9 12" type="primary">gyrA</name>
    <name evidence="12" type="ORF">MsAc7_17170</name>
</gene>
<feature type="compositionally biased region" description="Acidic residues" evidence="10">
    <location>
        <begin position="70"/>
        <end position="83"/>
    </location>
</feature>
<dbReference type="InterPro" id="IPR005743">
    <property type="entry name" value="GyrA"/>
</dbReference>
<evidence type="ECO:0000313" key="12">
    <source>
        <dbReference type="EMBL" id="WNY26144.1"/>
    </source>
</evidence>
<dbReference type="InterPro" id="IPR035516">
    <property type="entry name" value="Gyrase/topoIV_suA_C"/>
</dbReference>
<feature type="region of interest" description="Disordered" evidence="10">
    <location>
        <begin position="1"/>
        <end position="83"/>
    </location>
</feature>
<keyword evidence="6 9" id="KW-0799">Topoisomerase</keyword>
<dbReference type="FunFam" id="3.90.199.10:FF:000001">
    <property type="entry name" value="DNA gyrase subunit A"/>
    <property type="match status" value="1"/>
</dbReference>
<keyword evidence="8 9" id="KW-0413">Isomerase</keyword>
<dbReference type="AlphaFoldDB" id="A0AA96V417"/>
<evidence type="ECO:0000256" key="7">
    <source>
        <dbReference type="ARBA" id="ARBA00023125"/>
    </source>
</evidence>
<evidence type="ECO:0000313" key="13">
    <source>
        <dbReference type="Proteomes" id="UP001303587"/>
    </source>
</evidence>
<dbReference type="FunFam" id="1.10.268.10:FF:000001">
    <property type="entry name" value="DNA gyrase subunit A"/>
    <property type="match status" value="1"/>
</dbReference>
<comment type="subcellular location">
    <subcellularLocation>
        <location evidence="9">Cytoplasm</location>
    </subcellularLocation>
</comment>
<dbReference type="SUPFAM" id="SSF101904">
    <property type="entry name" value="GyrA/ParC C-terminal domain-like"/>
    <property type="match status" value="1"/>
</dbReference>
<reference evidence="12 13" key="1">
    <citation type="submission" date="2023-07" db="EMBL/GenBank/DDBJ databases">
        <title>Closed genoem sequence of Methanosarcinaceae archaeon Ac7.</title>
        <authorList>
            <person name="Poehlein A."/>
            <person name="Protasov E."/>
            <person name="Platt K."/>
            <person name="Reeh H."/>
            <person name="Daniel R."/>
            <person name="Brune A."/>
        </authorList>
    </citation>
    <scope>NUCLEOTIDE SEQUENCE [LARGE SCALE GENOMIC DNA]</scope>
    <source>
        <strain evidence="12 13">Ac7</strain>
    </source>
</reference>
<comment type="similarity">
    <text evidence="2 9">Belongs to the type II topoisomerase GyrA/ParC subunit family.</text>
</comment>
<dbReference type="Pfam" id="PF03989">
    <property type="entry name" value="DNA_gyraseA_C"/>
    <property type="match status" value="6"/>
</dbReference>
<dbReference type="GO" id="GO:0005737">
    <property type="term" value="C:cytoplasm"/>
    <property type="evidence" value="ECO:0007669"/>
    <property type="project" value="UniProtKB-SubCell"/>
</dbReference>
<dbReference type="NCBIfam" id="NF004043">
    <property type="entry name" value="PRK05560.1"/>
    <property type="match status" value="1"/>
</dbReference>
<dbReference type="Gene3D" id="3.90.199.10">
    <property type="entry name" value="Topoisomerase II, domain 5"/>
    <property type="match status" value="1"/>
</dbReference>
<evidence type="ECO:0000256" key="2">
    <source>
        <dbReference type="ARBA" id="ARBA00008263"/>
    </source>
</evidence>
<dbReference type="InterPro" id="IPR013757">
    <property type="entry name" value="Topo_IIA_A_a_sf"/>
</dbReference>
<dbReference type="GO" id="GO:0006261">
    <property type="term" value="P:DNA-templated DNA replication"/>
    <property type="evidence" value="ECO:0007669"/>
    <property type="project" value="UniProtKB-UniRule"/>
</dbReference>
<dbReference type="Pfam" id="PF00521">
    <property type="entry name" value="DNA_topoisoIV"/>
    <property type="match status" value="1"/>
</dbReference>
<keyword evidence="3 9" id="KW-0963">Cytoplasm</keyword>
<feature type="compositionally biased region" description="Basic and acidic residues" evidence="10">
    <location>
        <begin position="905"/>
        <end position="914"/>
    </location>
</feature>
<dbReference type="FunFam" id="3.30.1360.40:FF:000002">
    <property type="entry name" value="DNA gyrase subunit A"/>
    <property type="match status" value="1"/>
</dbReference>
<evidence type="ECO:0000256" key="3">
    <source>
        <dbReference type="ARBA" id="ARBA00022490"/>
    </source>
</evidence>
<keyword evidence="4 9" id="KW-0547">Nucleotide-binding</keyword>
<dbReference type="FunFam" id="2.120.10.90:FF:000004">
    <property type="entry name" value="DNA gyrase subunit A"/>
    <property type="match status" value="1"/>
</dbReference>
<dbReference type="InterPro" id="IPR013758">
    <property type="entry name" value="Topo_IIA_A/C_ab"/>
</dbReference>
<name>A0AA96V417_9EURY</name>
<dbReference type="GO" id="GO:0005524">
    <property type="term" value="F:ATP binding"/>
    <property type="evidence" value="ECO:0007669"/>
    <property type="project" value="UniProtKB-UniRule"/>
</dbReference>
<comment type="catalytic activity">
    <reaction evidence="1 9">
        <text>ATP-dependent breakage, passage and rejoining of double-stranded DNA.</text>
        <dbReference type="EC" id="5.6.2.2"/>
    </reaction>
</comment>
<dbReference type="GO" id="GO:0003677">
    <property type="term" value="F:DNA binding"/>
    <property type="evidence" value="ECO:0007669"/>
    <property type="project" value="UniProtKB-UniRule"/>
</dbReference>
<organism evidence="12 13">
    <name type="scientific">Methanolapillus millepedarum</name>
    <dbReference type="NCBI Taxonomy" id="3028296"/>
    <lineage>
        <taxon>Archaea</taxon>
        <taxon>Methanobacteriati</taxon>
        <taxon>Methanobacteriota</taxon>
        <taxon>Stenosarchaea group</taxon>
        <taxon>Methanomicrobia</taxon>
        <taxon>Methanosarcinales</taxon>
        <taxon>Methanosarcinaceae</taxon>
        <taxon>Methanolapillus</taxon>
    </lineage>
</organism>
<dbReference type="EC" id="5.6.2.2" evidence="9"/>
<feature type="short sequence motif" description="GyrA-box" evidence="9">
    <location>
        <begin position="607"/>
        <end position="613"/>
    </location>
</feature>
<dbReference type="PANTHER" id="PTHR43493">
    <property type="entry name" value="DNA GYRASE/TOPOISOMERASE SUBUNIT A"/>
    <property type="match status" value="1"/>
</dbReference>
<evidence type="ECO:0000256" key="1">
    <source>
        <dbReference type="ARBA" id="ARBA00000185"/>
    </source>
</evidence>
<evidence type="ECO:0000256" key="10">
    <source>
        <dbReference type="SAM" id="MobiDB-lite"/>
    </source>
</evidence>
<dbReference type="CDD" id="cd00187">
    <property type="entry name" value="TOP4c"/>
    <property type="match status" value="1"/>
</dbReference>
<dbReference type="SUPFAM" id="SSF56719">
    <property type="entry name" value="Type II DNA topoisomerase"/>
    <property type="match status" value="1"/>
</dbReference>
<dbReference type="HAMAP" id="MF_01897">
    <property type="entry name" value="GyrA"/>
    <property type="match status" value="1"/>
</dbReference>
<dbReference type="GO" id="GO:0009330">
    <property type="term" value="C:DNA topoisomerase type II (double strand cut, ATP-hydrolyzing) complex"/>
    <property type="evidence" value="ECO:0007669"/>
    <property type="project" value="TreeGrafter"/>
</dbReference>
<feature type="active site" description="O-(5'-phospho-DNA)-tyrosine intermediate" evidence="9">
    <location>
        <position position="204"/>
    </location>
</feature>
<dbReference type="SMART" id="SM00434">
    <property type="entry name" value="TOP4c"/>
    <property type="match status" value="1"/>
</dbReference>
<evidence type="ECO:0000256" key="9">
    <source>
        <dbReference type="HAMAP-Rule" id="MF_01897"/>
    </source>
</evidence>
<dbReference type="EMBL" id="CP131060">
    <property type="protein sequence ID" value="WNY26144.1"/>
    <property type="molecule type" value="Genomic_DNA"/>
</dbReference>
<keyword evidence="7 9" id="KW-0238">DNA-binding</keyword>
<accession>A0AA96V417</accession>
<comment type="subunit">
    <text evidence="9">Heterotetramer, composed of two GyrA and two GyrB chains. In the heterotetramer, GyrA contains the active site tyrosine that forms a transient covalent intermediate with DNA, while GyrB binds cofactors and catalyzes ATP hydrolysis.</text>
</comment>
<dbReference type="InterPro" id="IPR050220">
    <property type="entry name" value="Type_II_DNA_Topoisomerases"/>
</dbReference>
<dbReference type="RefSeq" id="WP_338102476.1">
    <property type="nucleotide sequence ID" value="NZ_CP131060.1"/>
</dbReference>
<proteinExistence type="inferred from homology"/>
<feature type="domain" description="Topo IIA-type catalytic" evidence="11">
    <location>
        <begin position="116"/>
        <end position="580"/>
    </location>
</feature>
<comment type="function">
    <text evidence="9">A type II topoisomerase that negatively supercoils closed circular double-stranded (ds) DNA in an ATP-dependent manner to modulate DNA topology and maintain chromosomes in an underwound state. Negative supercoiling favors strand separation, and DNA replication, transcription, recombination and repair, all of which involve strand separation. Also able to catalyze the interconversion of other topological isomers of dsDNA rings, including catenanes and knotted rings. Type II topoisomerases break and join 2 DNA strands simultaneously in an ATP-dependent manner.</text>
</comment>
<dbReference type="GO" id="GO:0003918">
    <property type="term" value="F:DNA topoisomerase type II (double strand cut, ATP-hydrolyzing) activity"/>
    <property type="evidence" value="ECO:0007669"/>
    <property type="project" value="UniProtKB-UniRule"/>
</dbReference>
<evidence type="ECO:0000256" key="8">
    <source>
        <dbReference type="ARBA" id="ARBA00023235"/>
    </source>
</evidence>
<dbReference type="InterPro" id="IPR013760">
    <property type="entry name" value="Topo_IIA-like_dom_sf"/>
</dbReference>
<dbReference type="Gene3D" id="2.120.10.90">
    <property type="entry name" value="DNA gyrase/topoisomerase IV, subunit A, C-terminal"/>
    <property type="match status" value="1"/>
</dbReference>
<dbReference type="NCBIfam" id="NF004044">
    <property type="entry name" value="PRK05561.1"/>
    <property type="match status" value="1"/>
</dbReference>
<evidence type="ECO:0000256" key="4">
    <source>
        <dbReference type="ARBA" id="ARBA00022741"/>
    </source>
</evidence>